<proteinExistence type="predicted"/>
<accession>A0AAN8I5J8</accession>
<dbReference type="AlphaFoldDB" id="A0AAN8I5J8"/>
<comment type="caution">
    <text evidence="1">The sequence shown here is derived from an EMBL/GenBank/DDBJ whole genome shotgun (WGS) entry which is preliminary data.</text>
</comment>
<organism evidence="1 2">
    <name type="scientific">Knufia fluminis</name>
    <dbReference type="NCBI Taxonomy" id="191047"/>
    <lineage>
        <taxon>Eukaryota</taxon>
        <taxon>Fungi</taxon>
        <taxon>Dikarya</taxon>
        <taxon>Ascomycota</taxon>
        <taxon>Pezizomycotina</taxon>
        <taxon>Eurotiomycetes</taxon>
        <taxon>Chaetothyriomycetidae</taxon>
        <taxon>Chaetothyriales</taxon>
        <taxon>Trichomeriaceae</taxon>
        <taxon>Knufia</taxon>
    </lineage>
</organism>
<reference evidence="1 2" key="1">
    <citation type="submission" date="2022-12" db="EMBL/GenBank/DDBJ databases">
        <title>Genomic features and morphological characterization of a novel Knufia sp. strain isolated from spacecraft assembly facility.</title>
        <authorList>
            <person name="Teixeira M."/>
            <person name="Chander A.M."/>
            <person name="Stajich J.E."/>
            <person name="Venkateswaran K."/>
        </authorList>
    </citation>
    <scope>NUCLEOTIDE SEQUENCE [LARGE SCALE GENOMIC DNA]</scope>
    <source>
        <strain evidence="1 2">FJI-L2-BK-P2</strain>
    </source>
</reference>
<dbReference type="EMBL" id="JAKLMC020000006">
    <property type="protein sequence ID" value="KAK5955607.1"/>
    <property type="molecule type" value="Genomic_DNA"/>
</dbReference>
<evidence type="ECO:0000313" key="1">
    <source>
        <dbReference type="EMBL" id="KAK5955607.1"/>
    </source>
</evidence>
<keyword evidence="2" id="KW-1185">Reference proteome</keyword>
<dbReference type="Proteomes" id="UP001316803">
    <property type="component" value="Unassembled WGS sequence"/>
</dbReference>
<protein>
    <submittedName>
        <fullName evidence="1">Uncharacterized protein</fullName>
    </submittedName>
</protein>
<gene>
    <name evidence="1" type="ORF">OHC33_003248</name>
</gene>
<evidence type="ECO:0000313" key="2">
    <source>
        <dbReference type="Proteomes" id="UP001316803"/>
    </source>
</evidence>
<sequence>MIKNHNDNPKITKSLHFRLCNGAWLNVEGIVLGMVTGRRAAAASHSDRPAHRFDRIQDLLSWYEYFADSGTGHAENDKFLAHRSFLAQADTFDAYDLRRHWEREWVAE</sequence>
<name>A0AAN8I5J8_9EURO</name>